<dbReference type="EMBL" id="VUJW01000008">
    <property type="protein sequence ID" value="KAA1426464.1"/>
    <property type="molecule type" value="Genomic_DNA"/>
</dbReference>
<dbReference type="AlphaFoldDB" id="A0A5B1M129"/>
<reference evidence="1 2" key="2">
    <citation type="submission" date="2019-09" db="EMBL/GenBank/DDBJ databases">
        <authorList>
            <person name="Jin C."/>
        </authorList>
    </citation>
    <scope>NUCLEOTIDE SEQUENCE [LARGE SCALE GENOMIC DNA]</scope>
    <source>
        <strain evidence="1 2">BN140041</strain>
    </source>
</reference>
<keyword evidence="2" id="KW-1185">Reference proteome</keyword>
<evidence type="ECO:0000313" key="2">
    <source>
        <dbReference type="Proteomes" id="UP000324351"/>
    </source>
</evidence>
<reference evidence="1 2" key="1">
    <citation type="submission" date="2019-09" db="EMBL/GenBank/DDBJ databases">
        <title>Nocardioides panacisoli sp. nov., isolated from the soil of a ginseng field.</title>
        <authorList>
            <person name="Cho C."/>
        </authorList>
    </citation>
    <scope>NUCLEOTIDE SEQUENCE [LARGE SCALE GENOMIC DNA]</scope>
    <source>
        <strain evidence="1 2">BN140041</strain>
    </source>
</reference>
<sequence length="191" mass="21734">MSTTGHHLFSGSLIEDHLIQEFARFERQVTGFDDLGELEEFAEDEDRFARRTTVERCVIHRERADFDVDSHGTVTLTLPLSGNLNLLHTRTDAIRGVGPYVEITEDSFLSPKVEPHMTITKSFDPDTDPQTVRKWAKETVDSIEERLAKIHATVDDYNASKAEQARALIEQRRKELESTARLRDELDGPGI</sequence>
<protein>
    <submittedName>
        <fullName evidence="1">Uncharacterized protein</fullName>
    </submittedName>
</protein>
<name>A0A5B1M129_9ACTN</name>
<evidence type="ECO:0000313" key="1">
    <source>
        <dbReference type="EMBL" id="KAA1426464.1"/>
    </source>
</evidence>
<organism evidence="1 2">
    <name type="scientific">Nocardioides antri</name>
    <dbReference type="NCBI Taxonomy" id="2607659"/>
    <lineage>
        <taxon>Bacteria</taxon>
        <taxon>Bacillati</taxon>
        <taxon>Actinomycetota</taxon>
        <taxon>Actinomycetes</taxon>
        <taxon>Propionibacteriales</taxon>
        <taxon>Nocardioidaceae</taxon>
        <taxon>Nocardioides</taxon>
    </lineage>
</organism>
<accession>A0A5B1M129</accession>
<gene>
    <name evidence="1" type="ORF">F0U47_13765</name>
</gene>
<comment type="caution">
    <text evidence="1">The sequence shown here is derived from an EMBL/GenBank/DDBJ whole genome shotgun (WGS) entry which is preliminary data.</text>
</comment>
<proteinExistence type="predicted"/>
<dbReference type="RefSeq" id="WP_149751046.1">
    <property type="nucleotide sequence ID" value="NZ_VUJW01000008.1"/>
</dbReference>
<dbReference type="Proteomes" id="UP000324351">
    <property type="component" value="Unassembled WGS sequence"/>
</dbReference>